<evidence type="ECO:0000256" key="2">
    <source>
        <dbReference type="ARBA" id="ARBA00022448"/>
    </source>
</evidence>
<name>A0ABP5JJ92_9ACTN</name>
<dbReference type="Proteomes" id="UP001500443">
    <property type="component" value="Unassembled WGS sequence"/>
</dbReference>
<evidence type="ECO:0000313" key="8">
    <source>
        <dbReference type="EMBL" id="GAA2116217.1"/>
    </source>
</evidence>
<keyword evidence="3 4" id="KW-0592">Phosphate transport</keyword>
<feature type="domain" description="PBP" evidence="7">
    <location>
        <begin position="60"/>
        <end position="352"/>
    </location>
</feature>
<comment type="similarity">
    <text evidence="1 4">Belongs to the PstS family.</text>
</comment>
<evidence type="ECO:0000256" key="6">
    <source>
        <dbReference type="SAM" id="SignalP"/>
    </source>
</evidence>
<dbReference type="NCBIfam" id="TIGR00975">
    <property type="entry name" value="3a0107s03"/>
    <property type="match status" value="1"/>
</dbReference>
<dbReference type="CDD" id="cd13565">
    <property type="entry name" value="PBP2_PstS"/>
    <property type="match status" value="1"/>
</dbReference>
<dbReference type="InterPro" id="IPR005673">
    <property type="entry name" value="ABC_phos-bd_PstS"/>
</dbReference>
<feature type="chain" id="PRO_5045595746" description="Phosphate-binding protein" evidence="6">
    <location>
        <begin position="27"/>
        <end position="382"/>
    </location>
</feature>
<feature type="signal peptide" evidence="6">
    <location>
        <begin position="1"/>
        <end position="26"/>
    </location>
</feature>
<dbReference type="PANTHER" id="PTHR42996:SF1">
    <property type="entry name" value="PHOSPHATE-BINDING PROTEIN PSTS"/>
    <property type="match status" value="1"/>
</dbReference>
<dbReference type="SUPFAM" id="SSF53850">
    <property type="entry name" value="Periplasmic binding protein-like II"/>
    <property type="match status" value="1"/>
</dbReference>
<dbReference type="PROSITE" id="PS51257">
    <property type="entry name" value="PROKAR_LIPOPROTEIN"/>
    <property type="match status" value="1"/>
</dbReference>
<feature type="compositionally biased region" description="Low complexity" evidence="5">
    <location>
        <begin position="38"/>
        <end position="53"/>
    </location>
</feature>
<keyword evidence="6" id="KW-0732">Signal</keyword>
<keyword evidence="9" id="KW-1185">Reference proteome</keyword>
<evidence type="ECO:0000256" key="3">
    <source>
        <dbReference type="ARBA" id="ARBA00022592"/>
    </source>
</evidence>
<dbReference type="InterPro" id="IPR050962">
    <property type="entry name" value="Phosphate-bind_PstS"/>
</dbReference>
<reference evidence="9" key="1">
    <citation type="journal article" date="2019" name="Int. J. Syst. Evol. Microbiol.">
        <title>The Global Catalogue of Microorganisms (GCM) 10K type strain sequencing project: providing services to taxonomists for standard genome sequencing and annotation.</title>
        <authorList>
            <consortium name="The Broad Institute Genomics Platform"/>
            <consortium name="The Broad Institute Genome Sequencing Center for Infectious Disease"/>
            <person name="Wu L."/>
            <person name="Ma J."/>
        </authorList>
    </citation>
    <scope>NUCLEOTIDE SEQUENCE [LARGE SCALE GENOMIC DNA]</scope>
    <source>
        <strain evidence="9">JCM 15481</strain>
    </source>
</reference>
<proteinExistence type="inferred from homology"/>
<dbReference type="Gene3D" id="3.40.190.10">
    <property type="entry name" value="Periplasmic binding protein-like II"/>
    <property type="match status" value="2"/>
</dbReference>
<gene>
    <name evidence="8" type="primary">pstS_1</name>
    <name evidence="8" type="ORF">GCM10009802_16560</name>
</gene>
<accession>A0ABP5JJ92</accession>
<feature type="region of interest" description="Disordered" evidence="5">
    <location>
        <begin position="28"/>
        <end position="53"/>
    </location>
</feature>
<sequence length="382" mass="39401">MKSQRKIRYRTAAGVLALSSALVLSACGSDDNSDSGDDNANGNGNSESSAPAGGDIQCAGSGELLASGSSAQDNAIQQWVADYQAACPDVTVNYKPVGSGAGIEEFLSGQTAFAGSDSALEPAEVEKSMEVCTDGKGINLPMVGGPVAVAYHVEGVDELVLDAETMANVFSGEITNWNDDAIAKLNPDAELPDLKIQPVHRSDESGTTDNFTAYLNTVTPDAWPHEADKKWPIEGGQAASGSAGVSSQVKQTDGAISYMEISHAEANDLTTVLLDTGAAEPVAATVENASTAIGVGERVGEAPDMALELDYATKEDGAYPITLVTYEIACDTGNKPESLDAMKSFLSYTASEAGQQSVIDVGYAPLPADMAAEVAKTVNSLS</sequence>
<dbReference type="RefSeq" id="WP_344289151.1">
    <property type="nucleotide sequence ID" value="NZ_BAAAPF010000031.1"/>
</dbReference>
<dbReference type="InterPro" id="IPR024370">
    <property type="entry name" value="PBP_domain"/>
</dbReference>
<organism evidence="8 9">
    <name type="scientific">Streptomyces synnematoformans</name>
    <dbReference type="NCBI Taxonomy" id="415721"/>
    <lineage>
        <taxon>Bacteria</taxon>
        <taxon>Bacillati</taxon>
        <taxon>Actinomycetota</taxon>
        <taxon>Actinomycetes</taxon>
        <taxon>Kitasatosporales</taxon>
        <taxon>Streptomycetaceae</taxon>
        <taxon>Streptomyces</taxon>
    </lineage>
</organism>
<evidence type="ECO:0000256" key="4">
    <source>
        <dbReference type="PIRNR" id="PIRNR002756"/>
    </source>
</evidence>
<evidence type="ECO:0000313" key="9">
    <source>
        <dbReference type="Proteomes" id="UP001500443"/>
    </source>
</evidence>
<protein>
    <recommendedName>
        <fullName evidence="4">Phosphate-binding protein</fullName>
    </recommendedName>
</protein>
<dbReference type="EMBL" id="BAAAPF010000031">
    <property type="protein sequence ID" value="GAA2116217.1"/>
    <property type="molecule type" value="Genomic_DNA"/>
</dbReference>
<dbReference type="PIRSF" id="PIRSF002756">
    <property type="entry name" value="PstS"/>
    <property type="match status" value="1"/>
</dbReference>
<evidence type="ECO:0000256" key="5">
    <source>
        <dbReference type="SAM" id="MobiDB-lite"/>
    </source>
</evidence>
<keyword evidence="2 4" id="KW-0813">Transport</keyword>
<evidence type="ECO:0000259" key="7">
    <source>
        <dbReference type="Pfam" id="PF12849"/>
    </source>
</evidence>
<evidence type="ECO:0000256" key="1">
    <source>
        <dbReference type="ARBA" id="ARBA00008725"/>
    </source>
</evidence>
<dbReference type="Pfam" id="PF12849">
    <property type="entry name" value="PBP_like_2"/>
    <property type="match status" value="1"/>
</dbReference>
<comment type="caution">
    <text evidence="8">The sequence shown here is derived from an EMBL/GenBank/DDBJ whole genome shotgun (WGS) entry which is preliminary data.</text>
</comment>
<dbReference type="PANTHER" id="PTHR42996">
    <property type="entry name" value="PHOSPHATE-BINDING PROTEIN PSTS"/>
    <property type="match status" value="1"/>
</dbReference>